<protein>
    <submittedName>
        <fullName evidence="8">Glutathione-dependent formaldehyde dehydrogenase</fullName>
    </submittedName>
</protein>
<dbReference type="SUPFAM" id="SSF51735">
    <property type="entry name" value="NAD(P)-binding Rossmann-fold domains"/>
    <property type="match status" value="1"/>
</dbReference>
<dbReference type="InterPro" id="IPR013154">
    <property type="entry name" value="ADH-like_N"/>
</dbReference>
<keyword evidence="2 5" id="KW-0479">Metal-binding</keyword>
<evidence type="ECO:0000259" key="7">
    <source>
        <dbReference type="Pfam" id="PF08240"/>
    </source>
</evidence>
<keyword evidence="4" id="KW-0560">Oxidoreductase</keyword>
<keyword evidence="3 5" id="KW-0862">Zinc</keyword>
<dbReference type="Gene3D" id="3.40.50.720">
    <property type="entry name" value="NAD(P)-binding Rossmann-like Domain"/>
    <property type="match status" value="1"/>
</dbReference>
<comment type="cofactor">
    <cofactor evidence="1 5">
        <name>Zn(2+)</name>
        <dbReference type="ChEBI" id="CHEBI:29105"/>
    </cofactor>
</comment>
<dbReference type="EMBL" id="QMDV01000002">
    <property type="protein sequence ID" value="RAU82764.1"/>
    <property type="molecule type" value="Genomic_DNA"/>
</dbReference>
<feature type="domain" description="Alcohol dehydrogenase-like N-terminal" evidence="7">
    <location>
        <begin position="25"/>
        <end position="144"/>
    </location>
</feature>
<evidence type="ECO:0000256" key="4">
    <source>
        <dbReference type="ARBA" id="ARBA00023002"/>
    </source>
</evidence>
<dbReference type="InterPro" id="IPR002328">
    <property type="entry name" value="ADH_Zn_CS"/>
</dbReference>
<dbReference type="Pfam" id="PF08240">
    <property type="entry name" value="ADH_N"/>
    <property type="match status" value="1"/>
</dbReference>
<name>A0A364RER1_9BACT</name>
<evidence type="ECO:0000259" key="6">
    <source>
        <dbReference type="Pfam" id="PF00107"/>
    </source>
</evidence>
<dbReference type="InterPro" id="IPR011032">
    <property type="entry name" value="GroES-like_sf"/>
</dbReference>
<comment type="caution">
    <text evidence="8">The sequence shown here is derived from an EMBL/GenBank/DDBJ whole genome shotgun (WGS) entry which is preliminary data.</text>
</comment>
<evidence type="ECO:0000256" key="5">
    <source>
        <dbReference type="RuleBase" id="RU361277"/>
    </source>
</evidence>
<evidence type="ECO:0000256" key="2">
    <source>
        <dbReference type="ARBA" id="ARBA00022723"/>
    </source>
</evidence>
<organism evidence="8 9">
    <name type="scientific">Pontibacter arcticus</name>
    <dbReference type="NCBI Taxonomy" id="2080288"/>
    <lineage>
        <taxon>Bacteria</taxon>
        <taxon>Pseudomonadati</taxon>
        <taxon>Bacteroidota</taxon>
        <taxon>Cytophagia</taxon>
        <taxon>Cytophagales</taxon>
        <taxon>Hymenobacteraceae</taxon>
        <taxon>Pontibacter</taxon>
    </lineage>
</organism>
<dbReference type="InterPro" id="IPR036291">
    <property type="entry name" value="NAD(P)-bd_dom_sf"/>
</dbReference>
<dbReference type="Pfam" id="PF00107">
    <property type="entry name" value="ADH_zinc_N"/>
    <property type="match status" value="1"/>
</dbReference>
<dbReference type="AlphaFoldDB" id="A0A364RER1"/>
<reference evidence="8 9" key="2">
    <citation type="submission" date="2018-07" db="EMBL/GenBank/DDBJ databases">
        <title>Pontibacter sp. 2b14 genomic sequence and assembly.</title>
        <authorList>
            <person name="Du Z.-J."/>
        </authorList>
    </citation>
    <scope>NUCLEOTIDE SEQUENCE [LARGE SCALE GENOMIC DNA]</scope>
    <source>
        <strain evidence="8 9">2b14</strain>
    </source>
</reference>
<proteinExistence type="inferred from homology"/>
<dbReference type="Gene3D" id="3.90.180.10">
    <property type="entry name" value="Medium-chain alcohol dehydrogenases, catalytic domain"/>
    <property type="match status" value="1"/>
</dbReference>
<dbReference type="PANTHER" id="PTHR42813">
    <property type="entry name" value="ZINC-TYPE ALCOHOL DEHYDROGENASE-LIKE"/>
    <property type="match status" value="1"/>
</dbReference>
<accession>A0A364RER1</accession>
<evidence type="ECO:0000313" key="9">
    <source>
        <dbReference type="Proteomes" id="UP000251692"/>
    </source>
</evidence>
<dbReference type="SUPFAM" id="SSF50129">
    <property type="entry name" value="GroES-like"/>
    <property type="match status" value="1"/>
</dbReference>
<dbReference type="RefSeq" id="WP_112304914.1">
    <property type="nucleotide sequence ID" value="NZ_QMDV01000002.1"/>
</dbReference>
<dbReference type="OrthoDB" id="9787435at2"/>
<sequence>MLAMNYRGPRRVRIDNKPMPEILHPEDAIVRVTRSCVCGSDLHLYNGNVPDTRVGMTFGHEFTGEIVEVGSEVTKVKVGDNVLVPFNIACGKCAFCKQKLFGNCHESNSQATAVGGIFGYSHTAGGYDGGQAEYVRVPYANVGPTVIPEGMHPDDAVMLTDVVPTGYQAAEMGGIQPGDTVVVFGAGPVGIMAAKCAWLFGAGRVIIIDHVEYRLEFARNYAQCEAYNFRSLEDPVVFIKKTTDWMGADVCIDAVGAEAAGNAMQTITGRKLLLQAGSATALHWAINAVKKGGIVSVVGVYGPTDNLVPIGNVVNKGLTIRANQASVKRLLPRLIEHVQNGILDPKALITHHFALEEVADAYHIFSDKLDECIKPVLVPPSAQ</sequence>
<gene>
    <name evidence="8" type="ORF">DP923_05785</name>
</gene>
<evidence type="ECO:0000313" key="8">
    <source>
        <dbReference type="EMBL" id="RAU82764.1"/>
    </source>
</evidence>
<dbReference type="Proteomes" id="UP000251692">
    <property type="component" value="Unassembled WGS sequence"/>
</dbReference>
<evidence type="ECO:0000256" key="3">
    <source>
        <dbReference type="ARBA" id="ARBA00022833"/>
    </source>
</evidence>
<dbReference type="CDD" id="cd08283">
    <property type="entry name" value="FDH_like_1"/>
    <property type="match status" value="1"/>
</dbReference>
<evidence type="ECO:0000256" key="1">
    <source>
        <dbReference type="ARBA" id="ARBA00001947"/>
    </source>
</evidence>
<feature type="domain" description="Alcohol dehydrogenase-like C-terminal" evidence="6">
    <location>
        <begin position="188"/>
        <end position="265"/>
    </location>
</feature>
<keyword evidence="9" id="KW-1185">Reference proteome</keyword>
<dbReference type="PROSITE" id="PS00059">
    <property type="entry name" value="ADH_ZINC"/>
    <property type="match status" value="1"/>
</dbReference>
<dbReference type="GO" id="GO:0008270">
    <property type="term" value="F:zinc ion binding"/>
    <property type="evidence" value="ECO:0007669"/>
    <property type="project" value="InterPro"/>
</dbReference>
<reference evidence="8 9" key="1">
    <citation type="submission" date="2018-06" db="EMBL/GenBank/DDBJ databases">
        <authorList>
            <person name="Liu Z.-W."/>
        </authorList>
    </citation>
    <scope>NUCLEOTIDE SEQUENCE [LARGE SCALE GENOMIC DNA]</scope>
    <source>
        <strain evidence="8 9">2b14</strain>
    </source>
</reference>
<dbReference type="GO" id="GO:0016491">
    <property type="term" value="F:oxidoreductase activity"/>
    <property type="evidence" value="ECO:0007669"/>
    <property type="project" value="UniProtKB-KW"/>
</dbReference>
<comment type="similarity">
    <text evidence="5">Belongs to the zinc-containing alcohol dehydrogenase family.</text>
</comment>
<dbReference type="InterPro" id="IPR013149">
    <property type="entry name" value="ADH-like_C"/>
</dbReference>